<dbReference type="OrthoDB" id="5298842at2"/>
<dbReference type="GO" id="GO:0070733">
    <property type="term" value="F:AMPylase activity"/>
    <property type="evidence" value="ECO:0007669"/>
    <property type="project" value="UniProtKB-EC"/>
</dbReference>
<feature type="binding site" evidence="8">
    <location>
        <position position="274"/>
    </location>
    <ligand>
        <name>Mg(2+)</name>
        <dbReference type="ChEBI" id="CHEBI:18420"/>
    </ligand>
</feature>
<evidence type="ECO:0000256" key="2">
    <source>
        <dbReference type="ARBA" id="ARBA00022679"/>
    </source>
</evidence>
<comment type="function">
    <text evidence="8">Nucleotidyltransferase involved in the post-translational modification of proteins. It can catalyze the addition of adenosine monophosphate (AMP) or uridine monophosphate (UMP) to a protein, resulting in modifications known as AMPylation and UMPylation.</text>
</comment>
<evidence type="ECO:0000256" key="4">
    <source>
        <dbReference type="ARBA" id="ARBA00022723"/>
    </source>
</evidence>
<comment type="catalytic activity">
    <reaction evidence="8">
        <text>L-threonyl-[protein] + ATP = 3-O-(5'-adenylyl)-L-threonyl-[protein] + diphosphate</text>
        <dbReference type="Rhea" id="RHEA:54292"/>
        <dbReference type="Rhea" id="RHEA-COMP:11060"/>
        <dbReference type="Rhea" id="RHEA-COMP:13847"/>
        <dbReference type="ChEBI" id="CHEBI:30013"/>
        <dbReference type="ChEBI" id="CHEBI:30616"/>
        <dbReference type="ChEBI" id="CHEBI:33019"/>
        <dbReference type="ChEBI" id="CHEBI:138113"/>
        <dbReference type="EC" id="2.7.7.108"/>
    </reaction>
</comment>
<dbReference type="EC" id="2.7.7.108" evidence="8"/>
<comment type="catalytic activity">
    <reaction evidence="8">
        <text>L-histidyl-[protein] + UTP = N(tele)-(5'-uridylyl)-L-histidyl-[protein] + diphosphate</text>
        <dbReference type="Rhea" id="RHEA:83891"/>
        <dbReference type="Rhea" id="RHEA-COMP:9745"/>
        <dbReference type="Rhea" id="RHEA-COMP:20239"/>
        <dbReference type="ChEBI" id="CHEBI:29979"/>
        <dbReference type="ChEBI" id="CHEBI:33019"/>
        <dbReference type="ChEBI" id="CHEBI:46398"/>
        <dbReference type="ChEBI" id="CHEBI:233474"/>
    </reaction>
</comment>
<feature type="binding site" evidence="8">
    <location>
        <position position="196"/>
    </location>
    <ligand>
        <name>ATP</name>
        <dbReference type="ChEBI" id="CHEBI:30616"/>
    </ligand>
</feature>
<sequence>MDRKLDELEFENNFVNNFKGNDQVSRTPSETLDSLYTRAMPTPVSGPRLIAYSSELASAMGIDQGAETRESVEILSGNRVNRTMIPYAACYGGFQFGHWANQLGDGRAITLGEISKGNQIFELQLKGAGQTAYSRRGDGRAVLRSSVREFLMSEAMFYLGVPTTRALSLVDTGDKVLRDMFYDGNSEYENGAIVSRVAPSFLRFGNFQILYARGEVSNLEDLLNWSVQKFYPEIKEQGDQKIISFFREVSKRTSRMISEWMRVGFVHGVMNTDNMSILGLTIDYGPFSFLDNFDPNFTPNTTDLPGRRYAFAKQPSIALWNLQRFAESLMPLMQETNLLEDEVSNFKEYYTTDYYQMMSRKYGLSNLKTEEGEEFLDQMRSLLYDCKVDMTLFFQYLIDLARGEASREEVMNHFNECFYRELSESEQREFYNLIKVYKSFLEKDSLTTSESRQIMSEANPRFILRNYLLQKASEELEAGDDTLFNELFTALKNPYSKGSDRFFCKRPKWAENKAGSSMLSCSS</sequence>
<evidence type="ECO:0000313" key="9">
    <source>
        <dbReference type="EMBL" id="CBW25825.1"/>
    </source>
</evidence>
<keyword evidence="2 8" id="KW-0808">Transferase</keyword>
<keyword evidence="6 8" id="KW-0067">ATP-binding</keyword>
<keyword evidence="8" id="KW-0464">Manganese</keyword>
<evidence type="ECO:0000256" key="3">
    <source>
        <dbReference type="ARBA" id="ARBA00022695"/>
    </source>
</evidence>
<dbReference type="GO" id="GO:0030145">
    <property type="term" value="F:manganese ion binding"/>
    <property type="evidence" value="ECO:0007669"/>
    <property type="project" value="UniProtKB-UniRule"/>
</dbReference>
<dbReference type="RefSeq" id="WP_014243610.1">
    <property type="nucleotide sequence ID" value="NC_016620.1"/>
</dbReference>
<feature type="binding site" evidence="8">
    <location>
        <position position="283"/>
    </location>
    <ligand>
        <name>ATP</name>
        <dbReference type="ChEBI" id="CHEBI:30616"/>
    </ligand>
</feature>
<comment type="catalytic activity">
    <reaction evidence="8">
        <text>L-tyrosyl-[protein] + UTP = O-(5'-uridylyl)-L-tyrosyl-[protein] + diphosphate</text>
        <dbReference type="Rhea" id="RHEA:83887"/>
        <dbReference type="Rhea" id="RHEA-COMP:10136"/>
        <dbReference type="Rhea" id="RHEA-COMP:20238"/>
        <dbReference type="ChEBI" id="CHEBI:33019"/>
        <dbReference type="ChEBI" id="CHEBI:46398"/>
        <dbReference type="ChEBI" id="CHEBI:46858"/>
        <dbReference type="ChEBI" id="CHEBI:90602"/>
    </reaction>
</comment>
<evidence type="ECO:0000256" key="5">
    <source>
        <dbReference type="ARBA" id="ARBA00022741"/>
    </source>
</evidence>
<protein>
    <recommendedName>
        <fullName evidence="8">Protein nucleotidyltransferase YdiU</fullName>
        <ecNumber evidence="8">2.7.7.-</ecNumber>
    </recommendedName>
    <alternativeName>
        <fullName evidence="8">Protein adenylyltransferase YdiU</fullName>
        <ecNumber evidence="8">2.7.7.108</ecNumber>
    </alternativeName>
    <alternativeName>
        <fullName evidence="8">Protein uridylyltransferase YdiU</fullName>
        <ecNumber evidence="8">2.7.7.-</ecNumber>
    </alternativeName>
</protein>
<dbReference type="KEGG" id="bmx:BMS_0937"/>
<keyword evidence="7 8" id="KW-0460">Magnesium</keyword>
<comment type="catalytic activity">
    <reaction evidence="8">
        <text>L-seryl-[protein] + UTP = O-(5'-uridylyl)-L-seryl-[protein] + diphosphate</text>
        <dbReference type="Rhea" id="RHEA:64604"/>
        <dbReference type="Rhea" id="RHEA-COMP:9863"/>
        <dbReference type="Rhea" id="RHEA-COMP:16635"/>
        <dbReference type="ChEBI" id="CHEBI:29999"/>
        <dbReference type="ChEBI" id="CHEBI:33019"/>
        <dbReference type="ChEBI" id="CHEBI:46398"/>
        <dbReference type="ChEBI" id="CHEBI:156051"/>
    </reaction>
</comment>
<comment type="similarity">
    <text evidence="1 8">Belongs to the SELO family.</text>
</comment>
<dbReference type="PANTHER" id="PTHR32057">
    <property type="entry name" value="PROTEIN ADENYLYLTRANSFERASE SELO, MITOCHONDRIAL"/>
    <property type="match status" value="1"/>
</dbReference>
<feature type="binding site" evidence="8">
    <location>
        <position position="107"/>
    </location>
    <ligand>
        <name>ATP</name>
        <dbReference type="ChEBI" id="CHEBI:30616"/>
    </ligand>
</feature>
<dbReference type="AlphaFoldDB" id="E1WXC4"/>
<comment type="catalytic activity">
    <reaction evidence="8">
        <text>L-tyrosyl-[protein] + ATP = O-(5'-adenylyl)-L-tyrosyl-[protein] + diphosphate</text>
        <dbReference type="Rhea" id="RHEA:54288"/>
        <dbReference type="Rhea" id="RHEA-COMP:10136"/>
        <dbReference type="Rhea" id="RHEA-COMP:13846"/>
        <dbReference type="ChEBI" id="CHEBI:30616"/>
        <dbReference type="ChEBI" id="CHEBI:33019"/>
        <dbReference type="ChEBI" id="CHEBI:46858"/>
        <dbReference type="ChEBI" id="CHEBI:83624"/>
        <dbReference type="EC" id="2.7.7.108"/>
    </reaction>
</comment>
<feature type="binding site" evidence="8">
    <location>
        <position position="104"/>
    </location>
    <ligand>
        <name>ATP</name>
        <dbReference type="ChEBI" id="CHEBI:30616"/>
    </ligand>
</feature>
<dbReference type="Pfam" id="PF02696">
    <property type="entry name" value="SelO"/>
    <property type="match status" value="1"/>
</dbReference>
<feature type="binding site" evidence="8">
    <location>
        <position position="139"/>
    </location>
    <ligand>
        <name>ATP</name>
        <dbReference type="ChEBI" id="CHEBI:30616"/>
    </ligand>
</feature>
<dbReference type="Proteomes" id="UP000008963">
    <property type="component" value="Chromosome"/>
</dbReference>
<feature type="binding site" evidence="8">
    <location>
        <position position="138"/>
    </location>
    <ligand>
        <name>ATP</name>
        <dbReference type="ChEBI" id="CHEBI:30616"/>
    </ligand>
</feature>
<evidence type="ECO:0000256" key="8">
    <source>
        <dbReference type="HAMAP-Rule" id="MF_00692"/>
    </source>
</evidence>
<organism evidence="9 10">
    <name type="scientific">Halobacteriovorax marinus (strain ATCC BAA-682 / DSM 15412 / SJ)</name>
    <name type="common">Bacteriovorax marinus</name>
    <dbReference type="NCBI Taxonomy" id="862908"/>
    <lineage>
        <taxon>Bacteria</taxon>
        <taxon>Pseudomonadati</taxon>
        <taxon>Bdellovibrionota</taxon>
        <taxon>Bacteriovoracia</taxon>
        <taxon>Bacteriovoracales</taxon>
        <taxon>Halobacteriovoraceae</taxon>
        <taxon>Halobacteriovorax</taxon>
    </lineage>
</organism>
<evidence type="ECO:0000256" key="7">
    <source>
        <dbReference type="ARBA" id="ARBA00022842"/>
    </source>
</evidence>
<feature type="binding site" evidence="8">
    <location>
        <position position="106"/>
    </location>
    <ligand>
        <name>ATP</name>
        <dbReference type="ChEBI" id="CHEBI:30616"/>
    </ligand>
</feature>
<dbReference type="PATRIC" id="fig|862908.3.peg.892"/>
<name>E1WXC4_HALMS</name>
<comment type="catalytic activity">
    <reaction evidence="8">
        <text>L-seryl-[protein] + ATP = 3-O-(5'-adenylyl)-L-seryl-[protein] + diphosphate</text>
        <dbReference type="Rhea" id="RHEA:58120"/>
        <dbReference type="Rhea" id="RHEA-COMP:9863"/>
        <dbReference type="Rhea" id="RHEA-COMP:15073"/>
        <dbReference type="ChEBI" id="CHEBI:29999"/>
        <dbReference type="ChEBI" id="CHEBI:30616"/>
        <dbReference type="ChEBI" id="CHEBI:33019"/>
        <dbReference type="ChEBI" id="CHEBI:142516"/>
        <dbReference type="EC" id="2.7.7.108"/>
    </reaction>
</comment>
<reference evidence="10" key="1">
    <citation type="journal article" date="2013" name="ISME J.">
        <title>A small predatory core genome in the divergent marine Bacteriovorax marinus SJ and the terrestrial Bdellovibrio bacteriovorus.</title>
        <authorList>
            <person name="Crossman L.C."/>
            <person name="Chen H."/>
            <person name="Cerdeno-Tarraga A.M."/>
            <person name="Brooks K."/>
            <person name="Quail M.A."/>
            <person name="Pineiro S.A."/>
            <person name="Hobley L."/>
            <person name="Sockett R.E."/>
            <person name="Bentley S.D."/>
            <person name="Parkhill J."/>
            <person name="Williams H.N."/>
            <person name="Stine O.C."/>
        </authorList>
    </citation>
    <scope>NUCLEOTIDE SEQUENCE [LARGE SCALE GENOMIC DNA]</scope>
    <source>
        <strain evidence="10">ATCC BAA-682 / DSM 15412 / SJ</strain>
    </source>
</reference>
<keyword evidence="3 8" id="KW-0548">Nucleotidyltransferase</keyword>
<gene>
    <name evidence="8 9" type="primary">ydiU</name>
    <name evidence="8" type="synonym">selO</name>
    <name evidence="9" type="ordered locus">BMS_0937</name>
</gene>
<dbReference type="InterPro" id="IPR003846">
    <property type="entry name" value="SelO"/>
</dbReference>
<proteinExistence type="inferred from homology"/>
<dbReference type="eggNOG" id="COG0397">
    <property type="taxonomic scope" value="Bacteria"/>
</dbReference>
<dbReference type="STRING" id="862908.BMS_0937"/>
<feature type="active site" description="Proton acceptor" evidence="8">
    <location>
        <position position="273"/>
    </location>
</feature>
<feature type="binding site" evidence="8">
    <location>
        <position position="203"/>
    </location>
    <ligand>
        <name>ATP</name>
        <dbReference type="ChEBI" id="CHEBI:30616"/>
    </ligand>
</feature>
<dbReference type="HOGENOM" id="CLU_010245_4_0_7"/>
<evidence type="ECO:0000256" key="6">
    <source>
        <dbReference type="ARBA" id="ARBA00022840"/>
    </source>
</evidence>
<dbReference type="EC" id="2.7.7.-" evidence="8"/>
<accession>E1WXC4</accession>
<feature type="binding site" evidence="8">
    <location>
        <position position="126"/>
    </location>
    <ligand>
        <name>ATP</name>
        <dbReference type="ChEBI" id="CHEBI:30616"/>
    </ligand>
</feature>
<dbReference type="NCBIfam" id="NF000658">
    <property type="entry name" value="PRK00029.1"/>
    <property type="match status" value="1"/>
</dbReference>
<dbReference type="GO" id="GO:0005524">
    <property type="term" value="F:ATP binding"/>
    <property type="evidence" value="ECO:0007669"/>
    <property type="project" value="UniProtKB-UniRule"/>
</dbReference>
<dbReference type="GO" id="GO:0000287">
    <property type="term" value="F:magnesium ion binding"/>
    <property type="evidence" value="ECO:0007669"/>
    <property type="project" value="UniProtKB-UniRule"/>
</dbReference>
<keyword evidence="5 8" id="KW-0547">Nucleotide-binding</keyword>
<keyword evidence="4 8" id="KW-0479">Metal-binding</keyword>
<keyword evidence="10" id="KW-1185">Reference proteome</keyword>
<evidence type="ECO:0000313" key="10">
    <source>
        <dbReference type="Proteomes" id="UP000008963"/>
    </source>
</evidence>
<dbReference type="HAMAP" id="MF_00692">
    <property type="entry name" value="SelO"/>
    <property type="match status" value="1"/>
</dbReference>
<evidence type="ECO:0000256" key="1">
    <source>
        <dbReference type="ARBA" id="ARBA00009747"/>
    </source>
</evidence>
<dbReference type="PANTHER" id="PTHR32057:SF14">
    <property type="entry name" value="PROTEIN ADENYLYLTRANSFERASE SELO, MITOCHONDRIAL"/>
    <property type="match status" value="1"/>
</dbReference>
<feature type="binding site" evidence="8">
    <location>
        <position position="283"/>
    </location>
    <ligand>
        <name>Mg(2+)</name>
        <dbReference type="ChEBI" id="CHEBI:18420"/>
    </ligand>
</feature>
<comment type="cofactor">
    <cofactor evidence="8">
        <name>Mg(2+)</name>
        <dbReference type="ChEBI" id="CHEBI:18420"/>
    </cofactor>
    <cofactor evidence="8">
        <name>Mn(2+)</name>
        <dbReference type="ChEBI" id="CHEBI:29035"/>
    </cofactor>
</comment>
<dbReference type="EMBL" id="FQ312005">
    <property type="protein sequence ID" value="CBW25825.1"/>
    <property type="molecule type" value="Genomic_DNA"/>
</dbReference>